<name>A0ABQ1H3H8_9BACL</name>
<comment type="caution">
    <text evidence="1">The sequence shown here is derived from an EMBL/GenBank/DDBJ whole genome shotgun (WGS) entry which is preliminary data.</text>
</comment>
<dbReference type="EMBL" id="BMEX01000025">
    <property type="protein sequence ID" value="GGA57503.1"/>
    <property type="molecule type" value="Genomic_DNA"/>
</dbReference>
<evidence type="ECO:0008006" key="3">
    <source>
        <dbReference type="Google" id="ProtNLM"/>
    </source>
</evidence>
<proteinExistence type="predicted"/>
<gene>
    <name evidence="1" type="ORF">GCM10007416_33420</name>
</gene>
<accession>A0ABQ1H3H8</accession>
<keyword evidence="2" id="KW-1185">Reference proteome</keyword>
<dbReference type="Proteomes" id="UP000617979">
    <property type="component" value="Unassembled WGS sequence"/>
</dbReference>
<evidence type="ECO:0000313" key="1">
    <source>
        <dbReference type="EMBL" id="GGA57503.1"/>
    </source>
</evidence>
<reference evidence="2" key="1">
    <citation type="journal article" date="2019" name="Int. J. Syst. Evol. Microbiol.">
        <title>The Global Catalogue of Microorganisms (GCM) 10K type strain sequencing project: providing services to taxonomists for standard genome sequencing and annotation.</title>
        <authorList>
            <consortium name="The Broad Institute Genomics Platform"/>
            <consortium name="The Broad Institute Genome Sequencing Center for Infectious Disease"/>
            <person name="Wu L."/>
            <person name="Ma J."/>
        </authorList>
    </citation>
    <scope>NUCLEOTIDE SEQUENCE [LARGE SCALE GENOMIC DNA]</scope>
    <source>
        <strain evidence="2">CGMCC 1.12404</strain>
    </source>
</reference>
<organism evidence="1 2">
    <name type="scientific">Kroppenstedtia guangzhouensis</name>
    <dbReference type="NCBI Taxonomy" id="1274356"/>
    <lineage>
        <taxon>Bacteria</taxon>
        <taxon>Bacillati</taxon>
        <taxon>Bacillota</taxon>
        <taxon>Bacilli</taxon>
        <taxon>Bacillales</taxon>
        <taxon>Thermoactinomycetaceae</taxon>
        <taxon>Kroppenstedtia</taxon>
    </lineage>
</organism>
<evidence type="ECO:0000313" key="2">
    <source>
        <dbReference type="Proteomes" id="UP000617979"/>
    </source>
</evidence>
<sequence>MFGVSRSGYYAWLKRPQSERAKKQEELSQAIHRIFLRSYMLYGSQDHADFTIAGACGFSENGGPSHEGEEFALSYFFPILSCLLTLFFNSALKQIEDQVEEVKQQQRN</sequence>
<protein>
    <recommendedName>
        <fullName evidence="3">Transposase</fullName>
    </recommendedName>
</protein>